<feature type="compositionally biased region" description="Polar residues" evidence="11">
    <location>
        <begin position="206"/>
        <end position="215"/>
    </location>
</feature>
<sequence>MNNKPFRIVVDEEPGETVSSGSNGVSMWLCPLCQQGQPDRDGLSLHLTGKHSVLPACLDKLLDIAVQTHSSSEDAEGSVQRETADACSEPTQDEGDSRKTQQIADSGQMRSGDKETATLEKETVDEVEGMQDPEGDVGVLESDQESAAQSSKAPGGSVSNDKSTGKNEAGTESKSNRPFKCNACLESFATKTALSVHYNSATHIQRMRTGSSKQAGENDASGQYPPRPYVSNKPYQCAVCRVSYNHAITLESHLKSVLHQTRSRNASTSANKTPSSSSNSSSMVPSLVVTTTGNAAQLVNTTTSNCITQPSLTASAATTKDGEQIQPAPSLLTAPVASAQAVSAFLTLLTSSPNSIPHSILPSLFATGAGTTPGTAGPQLIPQAQVLMPLILNGLQTQNQSSNPDSPSQLMPQSLPLLGLTAAQQALLAQRLGGLQSQWSSVGLQGTAQPDTEDSEKGAEKTSGLQRPCEETKSEPKPELLPIKLDIKSVVKSGGLKKEIKEEEQGKMFAREQSCALKTEENRVEDDIEHMDKGQEDDTDEESTMERESAESDTKKLPCTNVTNSLAAPGQSLLGDGTSSDPDQAQCFTPKHRQTVNSTELKTRPAKASPLNASLALGRSGLGGSRPRPPFSPGAPVLSEFQYQVLLAFLESRSEADAASPPREDCEALGREVGLTEEEVRKWLEDAHQAKERQKAGEHGRVDEKDEDQDDDDEESALTIDESPVRTAVHAIDLSSGGDRRREKERESQGDPCLTSDSENEEVYTSVIVTDEESQSSSMREEPSSPAKEVPQREQAGEKTSCGGKVLRSTTVFLSDAEEDEDEEEGGAHMGKRKKRKREPDGEDVEAKRDRPDPDLDLELEAQADPPTPLSVAIDQRGLPSGILHSLPLSLSLAPFSTQFISPYVLSLPSSVVGVGVAEGDGGKVAAFPNAQTIAHCSATFSDPLNPPGLSSHSHHTHYMSNGGDCETALDLSMGKNHGSTKASTSVSVADMTAAQKGRLLDGLGLRPAAVGVPSEGGLIVLQVKPDSAIAIPASNNSNFINHNNLAKTNAVLMRAAERDHTSTTDREKEKEREKEQRRPKARRFKDMRRSRTIIQAEQLDVLYGCYFKDPNPGKHEFEQISEWVHLPKKVVQIWFQNMRARERKGEVRFISDGTLAAVGKPLIKFTWPLTQPIFSSSPKNSTHSISSTGATTVNIHPKPTPGKEEKVAMSLGTSRQKEAASASAVASSGGSVVVPKPKPDPPTTTPVTMVKIAPKANHPIIQVSAMDTTPTSFSPSPKPNPEEEHDNPEQDEETDQDSPGPGATNRMVSKSSTSPASTGPEKATGESQQHNGINYWSPKSPFKINTLSREQLGLASLCTRNLTPTTARNPTPTPSPRNPTATTPPRNPPSTTARIPTSTTAVVTTTSTSTPTPTVAKSSQRDVGFLTHSTPRRPRTHLTCLQLSILQSCYETCAHPNALECEAVGTELGLPLKVVQIWFQNTRAKEKRWRLQQEKLSPSSDPSKKVEISAASYLQYNALRANRPILPKPVQLTVVEPSQPPGVGQPAGRETLRGRCEACNASFESRAAARAHVFSPRHLATLRTTNFGQPAALLNNGSGTGAGSNSSVTAVSSTPSPASSTTS</sequence>
<dbReference type="InterPro" id="IPR013087">
    <property type="entry name" value="Znf_C2H2_type"/>
</dbReference>
<feature type="compositionally biased region" description="Polar residues" evidence="11">
    <location>
        <begin position="1326"/>
        <end position="1335"/>
    </location>
</feature>
<feature type="region of interest" description="Disordered" evidence="11">
    <location>
        <begin position="1594"/>
        <end position="1624"/>
    </location>
</feature>
<feature type="compositionally biased region" description="Acidic residues" evidence="11">
    <location>
        <begin position="705"/>
        <end position="716"/>
    </location>
</feature>
<reference evidence="15" key="1">
    <citation type="submission" date="2025-08" db="UniProtKB">
        <authorList>
            <consortium name="RefSeq"/>
        </authorList>
    </citation>
    <scope>IDENTIFICATION</scope>
</reference>
<dbReference type="SMART" id="SM00389">
    <property type="entry name" value="HOX"/>
    <property type="match status" value="3"/>
</dbReference>
<feature type="compositionally biased region" description="Low complexity" evidence="11">
    <location>
        <begin position="266"/>
        <end position="285"/>
    </location>
</feature>
<dbReference type="InterPro" id="IPR051968">
    <property type="entry name" value="ZnFinger_Homeobox_TR"/>
</dbReference>
<dbReference type="InterPro" id="IPR017970">
    <property type="entry name" value="Homeobox_CS"/>
</dbReference>
<dbReference type="InterPro" id="IPR001356">
    <property type="entry name" value="HD"/>
</dbReference>
<evidence type="ECO:0000256" key="11">
    <source>
        <dbReference type="SAM" id="MobiDB-lite"/>
    </source>
</evidence>
<keyword evidence="9 10" id="KW-0371">Homeobox</keyword>
<dbReference type="GO" id="GO:0045664">
    <property type="term" value="P:regulation of neuron differentiation"/>
    <property type="evidence" value="ECO:0007669"/>
    <property type="project" value="TreeGrafter"/>
</dbReference>
<dbReference type="KEGG" id="char:122130367"/>
<dbReference type="Pfam" id="PF12874">
    <property type="entry name" value="zf-met"/>
    <property type="match status" value="2"/>
</dbReference>
<feature type="compositionally biased region" description="Basic and acidic residues" evidence="11">
    <location>
        <begin position="544"/>
        <end position="556"/>
    </location>
</feature>
<evidence type="ECO:0000256" key="8">
    <source>
        <dbReference type="PROSITE-ProRule" id="PRU00042"/>
    </source>
</evidence>
<feature type="compositionally biased region" description="Basic and acidic residues" evidence="11">
    <location>
        <begin position="738"/>
        <end position="749"/>
    </location>
</feature>
<feature type="compositionally biased region" description="Basic and acidic residues" evidence="11">
    <location>
        <begin position="678"/>
        <end position="704"/>
    </location>
</feature>
<evidence type="ECO:0000256" key="4">
    <source>
        <dbReference type="ARBA" id="ARBA00022771"/>
    </source>
</evidence>
<keyword evidence="5" id="KW-0862">Zinc</keyword>
<dbReference type="GeneID" id="122130367"/>
<dbReference type="CTD" id="85446"/>
<evidence type="ECO:0000256" key="5">
    <source>
        <dbReference type="ARBA" id="ARBA00022833"/>
    </source>
</evidence>
<feature type="compositionally biased region" description="Polar residues" evidence="11">
    <location>
        <begin position="1307"/>
        <end position="1318"/>
    </location>
</feature>
<dbReference type="SMART" id="SM00355">
    <property type="entry name" value="ZnF_C2H2"/>
    <property type="match status" value="4"/>
</dbReference>
<feature type="domain" description="Homeobox" evidence="12">
    <location>
        <begin position="1430"/>
        <end position="1490"/>
    </location>
</feature>
<feature type="domain" description="C2H2-type" evidence="13">
    <location>
        <begin position="235"/>
        <end position="264"/>
    </location>
</feature>
<feature type="compositionally biased region" description="Basic and acidic residues" evidence="11">
    <location>
        <begin position="845"/>
        <end position="854"/>
    </location>
</feature>
<feature type="compositionally biased region" description="Acidic residues" evidence="11">
    <location>
        <begin position="125"/>
        <end position="135"/>
    </location>
</feature>
<keyword evidence="9 10" id="KW-0539">Nucleus</keyword>
<keyword evidence="7" id="KW-0804">Transcription</keyword>
<feature type="region of interest" description="Disordered" evidence="11">
    <location>
        <begin position="443"/>
        <end position="481"/>
    </location>
</feature>
<evidence type="ECO:0000256" key="1">
    <source>
        <dbReference type="ARBA" id="ARBA00004123"/>
    </source>
</evidence>
<feature type="domain" description="Homeobox" evidence="12">
    <location>
        <begin position="1086"/>
        <end position="1146"/>
    </location>
</feature>
<evidence type="ECO:0000256" key="2">
    <source>
        <dbReference type="ARBA" id="ARBA00022723"/>
    </source>
</evidence>
<feature type="region of interest" description="Disordered" evidence="11">
    <location>
        <begin position="69"/>
        <end position="176"/>
    </location>
</feature>
<feature type="region of interest" description="Disordered" evidence="11">
    <location>
        <begin position="260"/>
        <end position="285"/>
    </location>
</feature>
<feature type="region of interest" description="Disordered" evidence="11">
    <location>
        <begin position="206"/>
        <end position="228"/>
    </location>
</feature>
<accession>A0A8M1KFG1</accession>
<dbReference type="CDD" id="cd00086">
    <property type="entry name" value="homeodomain"/>
    <property type="match status" value="2"/>
</dbReference>
<feature type="compositionally biased region" description="Polar residues" evidence="11">
    <location>
        <begin position="145"/>
        <end position="162"/>
    </location>
</feature>
<dbReference type="GO" id="GO:0000981">
    <property type="term" value="F:DNA-binding transcription factor activity, RNA polymerase II-specific"/>
    <property type="evidence" value="ECO:0007669"/>
    <property type="project" value="InterPro"/>
</dbReference>
<dbReference type="InterPro" id="IPR003604">
    <property type="entry name" value="Matrin/U1-like-C_Znf_C2H2"/>
</dbReference>
<comment type="subcellular location">
    <subcellularLocation>
        <location evidence="1 9 10">Nucleus</location>
    </subcellularLocation>
</comment>
<feature type="compositionally biased region" description="Low complexity" evidence="11">
    <location>
        <begin position="1220"/>
        <end position="1236"/>
    </location>
</feature>
<feature type="compositionally biased region" description="Basic and acidic residues" evidence="11">
    <location>
        <begin position="654"/>
        <end position="670"/>
    </location>
</feature>
<evidence type="ECO:0000313" key="15">
    <source>
        <dbReference type="RefSeq" id="XP_042561033.1"/>
    </source>
</evidence>
<feature type="compositionally biased region" description="Acidic residues" evidence="11">
    <location>
        <begin position="816"/>
        <end position="825"/>
    </location>
</feature>
<dbReference type="GO" id="GO:0008270">
    <property type="term" value="F:zinc ion binding"/>
    <property type="evidence" value="ECO:0007669"/>
    <property type="project" value="UniProtKB-KW"/>
</dbReference>
<feature type="compositionally biased region" description="Basic and acidic residues" evidence="11">
    <location>
        <begin position="1057"/>
        <end position="1079"/>
    </location>
</feature>
<dbReference type="PROSITE" id="PS00027">
    <property type="entry name" value="HOMEOBOX_1"/>
    <property type="match status" value="1"/>
</dbReference>
<dbReference type="SMART" id="SM00451">
    <property type="entry name" value="ZnF_U1"/>
    <property type="match status" value="3"/>
</dbReference>
<dbReference type="Proteomes" id="UP000515152">
    <property type="component" value="Unplaced"/>
</dbReference>
<feature type="compositionally biased region" description="Polar residues" evidence="11">
    <location>
        <begin position="577"/>
        <end position="587"/>
    </location>
</feature>
<feature type="compositionally biased region" description="Polar residues" evidence="11">
    <location>
        <begin position="100"/>
        <end position="109"/>
    </location>
</feature>
<keyword evidence="14" id="KW-1185">Reference proteome</keyword>
<dbReference type="PANTHER" id="PTHR45891:SF5">
    <property type="entry name" value="ZINC FINGER HOMEOBOX PROTEIN 4 ISOFORM X1"/>
    <property type="match status" value="1"/>
</dbReference>
<feature type="compositionally biased region" description="Acidic residues" evidence="11">
    <location>
        <begin position="1284"/>
        <end position="1297"/>
    </location>
</feature>
<dbReference type="Pfam" id="PF00046">
    <property type="entry name" value="Homeodomain"/>
    <property type="match status" value="2"/>
</dbReference>
<feature type="region of interest" description="Disordered" evidence="11">
    <location>
        <begin position="1177"/>
        <end position="1248"/>
    </location>
</feature>
<feature type="DNA-binding region" description="Homeobox" evidence="9">
    <location>
        <begin position="1432"/>
        <end position="1491"/>
    </location>
</feature>
<dbReference type="PROSITE" id="PS50071">
    <property type="entry name" value="HOMEOBOX_2"/>
    <property type="match status" value="2"/>
</dbReference>
<feature type="region of interest" description="Disordered" evidence="11">
    <location>
        <begin position="1268"/>
        <end position="1338"/>
    </location>
</feature>
<gene>
    <name evidence="15" type="primary">zfhx2</name>
</gene>
<keyword evidence="2" id="KW-0479">Metal-binding</keyword>
<dbReference type="GO" id="GO:0000978">
    <property type="term" value="F:RNA polymerase II cis-regulatory region sequence-specific DNA binding"/>
    <property type="evidence" value="ECO:0007669"/>
    <property type="project" value="TreeGrafter"/>
</dbReference>
<evidence type="ECO:0000313" key="14">
    <source>
        <dbReference type="Proteomes" id="UP000515152"/>
    </source>
</evidence>
<keyword evidence="6" id="KW-0805">Transcription regulation</keyword>
<proteinExistence type="predicted"/>
<dbReference type="OrthoDB" id="6159439at2759"/>
<evidence type="ECO:0000256" key="7">
    <source>
        <dbReference type="ARBA" id="ARBA00023163"/>
    </source>
</evidence>
<feature type="compositionally biased region" description="Basic and acidic residues" evidence="11">
    <location>
        <begin position="111"/>
        <end position="124"/>
    </location>
</feature>
<feature type="compositionally biased region" description="Basic and acidic residues" evidence="11">
    <location>
        <begin position="501"/>
        <end position="510"/>
    </location>
</feature>
<keyword evidence="4 8" id="KW-0863">Zinc-finger</keyword>
<evidence type="ECO:0000259" key="13">
    <source>
        <dbReference type="PROSITE" id="PS50157"/>
    </source>
</evidence>
<dbReference type="PROSITE" id="PS50157">
    <property type="entry name" value="ZINC_FINGER_C2H2_2"/>
    <property type="match status" value="2"/>
</dbReference>
<dbReference type="PANTHER" id="PTHR45891">
    <property type="entry name" value="ZINC FINGER HOMEOBOX PROTEIN"/>
    <property type="match status" value="1"/>
</dbReference>
<feature type="region of interest" description="Disordered" evidence="11">
    <location>
        <begin position="1362"/>
        <end position="1431"/>
    </location>
</feature>
<keyword evidence="9 10" id="KW-0238">DNA-binding</keyword>
<dbReference type="PROSITE" id="PS00028">
    <property type="entry name" value="ZINC_FINGER_C2H2_1"/>
    <property type="match status" value="3"/>
</dbReference>
<evidence type="ECO:0000256" key="3">
    <source>
        <dbReference type="ARBA" id="ARBA00022737"/>
    </source>
</evidence>
<evidence type="ECO:0000256" key="9">
    <source>
        <dbReference type="PROSITE-ProRule" id="PRU00108"/>
    </source>
</evidence>
<feature type="DNA-binding region" description="Homeobox" evidence="9">
    <location>
        <begin position="1088"/>
        <end position="1147"/>
    </location>
</feature>
<feature type="compositionally biased region" description="Basic and acidic residues" evidence="11">
    <location>
        <begin position="163"/>
        <end position="175"/>
    </location>
</feature>
<organism evidence="14 15">
    <name type="scientific">Clupea harengus</name>
    <name type="common">Atlantic herring</name>
    <dbReference type="NCBI Taxonomy" id="7950"/>
    <lineage>
        <taxon>Eukaryota</taxon>
        <taxon>Metazoa</taxon>
        <taxon>Chordata</taxon>
        <taxon>Craniata</taxon>
        <taxon>Vertebrata</taxon>
        <taxon>Euteleostomi</taxon>
        <taxon>Actinopterygii</taxon>
        <taxon>Neopterygii</taxon>
        <taxon>Teleostei</taxon>
        <taxon>Clupei</taxon>
        <taxon>Clupeiformes</taxon>
        <taxon>Clupeoidei</taxon>
        <taxon>Clupeidae</taxon>
        <taxon>Clupea</taxon>
    </lineage>
</organism>
<feature type="domain" description="C2H2-type" evidence="13">
    <location>
        <begin position="179"/>
        <end position="208"/>
    </location>
</feature>
<feature type="region of interest" description="Disordered" evidence="11">
    <location>
        <begin position="501"/>
        <end position="635"/>
    </location>
</feature>
<feature type="region of interest" description="Disordered" evidence="11">
    <location>
        <begin position="1057"/>
        <end position="1087"/>
    </location>
</feature>
<evidence type="ECO:0000259" key="12">
    <source>
        <dbReference type="PROSITE" id="PS50071"/>
    </source>
</evidence>
<name>A0A8M1KFG1_CLUHA</name>
<feature type="compositionally biased region" description="Polar residues" evidence="11">
    <location>
        <begin position="1177"/>
        <end position="1195"/>
    </location>
</feature>
<dbReference type="GO" id="GO:0005634">
    <property type="term" value="C:nucleus"/>
    <property type="evidence" value="ECO:0007669"/>
    <property type="project" value="UniProtKB-SubCell"/>
</dbReference>
<evidence type="ECO:0000256" key="10">
    <source>
        <dbReference type="RuleBase" id="RU000682"/>
    </source>
</evidence>
<feature type="compositionally biased region" description="Basic and acidic residues" evidence="11">
    <location>
        <begin position="468"/>
        <end position="478"/>
    </location>
</feature>
<keyword evidence="3" id="KW-0677">Repeat</keyword>
<evidence type="ECO:0000256" key="6">
    <source>
        <dbReference type="ARBA" id="ARBA00023015"/>
    </source>
</evidence>
<dbReference type="RefSeq" id="XP_042561033.1">
    <property type="nucleotide sequence ID" value="XM_042705099.1"/>
</dbReference>
<feature type="region of interest" description="Disordered" evidence="11">
    <location>
        <begin position="654"/>
        <end position="871"/>
    </location>
</feature>
<feature type="compositionally biased region" description="Low complexity" evidence="11">
    <location>
        <begin position="1379"/>
        <end position="1417"/>
    </location>
</feature>
<protein>
    <submittedName>
        <fullName evidence="15">Zinc finger homeobox protein 3 isoform X1</fullName>
    </submittedName>
</protein>